<evidence type="ECO:0000259" key="6">
    <source>
        <dbReference type="PROSITE" id="PS50026"/>
    </source>
</evidence>
<dbReference type="Pfam" id="PF00008">
    <property type="entry name" value="EGF"/>
    <property type="match status" value="1"/>
</dbReference>
<feature type="chain" id="PRO_5040116899" description="EGF-like domain-containing protein" evidence="5">
    <location>
        <begin position="20"/>
        <end position="150"/>
    </location>
</feature>
<dbReference type="PANTHER" id="PTHR24049">
    <property type="entry name" value="CRUMBS FAMILY MEMBER"/>
    <property type="match status" value="1"/>
</dbReference>
<dbReference type="PROSITE" id="PS01186">
    <property type="entry name" value="EGF_2"/>
    <property type="match status" value="1"/>
</dbReference>
<dbReference type="Gene3D" id="2.10.25.10">
    <property type="entry name" value="Laminin"/>
    <property type="match status" value="2"/>
</dbReference>
<keyword evidence="3 4" id="KW-1015">Disulfide bond</keyword>
<feature type="domain" description="EGF-like" evidence="6">
    <location>
        <begin position="118"/>
        <end position="150"/>
    </location>
</feature>
<comment type="caution">
    <text evidence="4">Lacks conserved residue(s) required for the propagation of feature annotation.</text>
</comment>
<sequence length="150" mass="15656">MLLLTRSVLLLLVTGLAKGSECNAGCNAENGLCVPPGECRYASLFPGALLCQRHLCGDGRRGVPLHVPQWVCGRSLSPEERTLPNQRNGGTCMDSEGEAAYASCVCPAGFAGDFCEISVDSCAPNPCLNHGRCTSRGPAFACDCTLGFSG</sequence>
<dbReference type="AlphaFoldDB" id="A0A9Q0EWS7"/>
<dbReference type="PROSITE" id="PS00022">
    <property type="entry name" value="EGF_1"/>
    <property type="match status" value="1"/>
</dbReference>
<feature type="signal peptide" evidence="5">
    <location>
        <begin position="1"/>
        <end position="19"/>
    </location>
</feature>
<dbReference type="InterPro" id="IPR000742">
    <property type="entry name" value="EGF"/>
</dbReference>
<dbReference type="InterPro" id="IPR051022">
    <property type="entry name" value="Notch_Cell-Fate_Det"/>
</dbReference>
<dbReference type="PROSITE" id="PS50026">
    <property type="entry name" value="EGF_3"/>
    <property type="match status" value="2"/>
</dbReference>
<evidence type="ECO:0000256" key="3">
    <source>
        <dbReference type="ARBA" id="ARBA00023157"/>
    </source>
</evidence>
<accession>A0A9Q0EWS7</accession>
<evidence type="ECO:0000313" key="7">
    <source>
        <dbReference type="EMBL" id="KAJ3613250.1"/>
    </source>
</evidence>
<evidence type="ECO:0000256" key="5">
    <source>
        <dbReference type="SAM" id="SignalP"/>
    </source>
</evidence>
<keyword evidence="1 4" id="KW-0245">EGF-like domain</keyword>
<protein>
    <recommendedName>
        <fullName evidence="6">EGF-like domain-containing protein</fullName>
    </recommendedName>
</protein>
<evidence type="ECO:0000256" key="4">
    <source>
        <dbReference type="PROSITE-ProRule" id="PRU00076"/>
    </source>
</evidence>
<dbReference type="SUPFAM" id="SSF57196">
    <property type="entry name" value="EGF/Laminin"/>
    <property type="match status" value="2"/>
</dbReference>
<feature type="domain" description="EGF-like" evidence="6">
    <location>
        <begin position="77"/>
        <end position="116"/>
    </location>
</feature>
<comment type="caution">
    <text evidence="7">The sequence shown here is derived from an EMBL/GenBank/DDBJ whole genome shotgun (WGS) entry which is preliminary data.</text>
</comment>
<organism evidence="7 8">
    <name type="scientific">Muraenolepis orangiensis</name>
    <name type="common">Patagonian moray cod</name>
    <dbReference type="NCBI Taxonomy" id="630683"/>
    <lineage>
        <taxon>Eukaryota</taxon>
        <taxon>Metazoa</taxon>
        <taxon>Chordata</taxon>
        <taxon>Craniata</taxon>
        <taxon>Vertebrata</taxon>
        <taxon>Euteleostomi</taxon>
        <taxon>Actinopterygii</taxon>
        <taxon>Neopterygii</taxon>
        <taxon>Teleostei</taxon>
        <taxon>Neoteleostei</taxon>
        <taxon>Acanthomorphata</taxon>
        <taxon>Zeiogadaria</taxon>
        <taxon>Gadariae</taxon>
        <taxon>Gadiformes</taxon>
        <taxon>Muraenolepidoidei</taxon>
        <taxon>Muraenolepididae</taxon>
        <taxon>Muraenolepis</taxon>
    </lineage>
</organism>
<keyword evidence="5" id="KW-0732">Signal</keyword>
<evidence type="ECO:0000313" key="8">
    <source>
        <dbReference type="Proteomes" id="UP001148018"/>
    </source>
</evidence>
<evidence type="ECO:0000256" key="2">
    <source>
        <dbReference type="ARBA" id="ARBA00022737"/>
    </source>
</evidence>
<feature type="disulfide bond" evidence="4">
    <location>
        <begin position="106"/>
        <end position="115"/>
    </location>
</feature>
<keyword evidence="2" id="KW-0677">Repeat</keyword>
<dbReference type="EMBL" id="JANIIK010000035">
    <property type="protein sequence ID" value="KAJ3613250.1"/>
    <property type="molecule type" value="Genomic_DNA"/>
</dbReference>
<proteinExistence type="predicted"/>
<dbReference type="FunFam" id="2.10.25.10:FF:000118">
    <property type="entry name" value="protein delta homolog 2"/>
    <property type="match status" value="1"/>
</dbReference>
<gene>
    <name evidence="7" type="ORF">NHX12_019500</name>
</gene>
<reference evidence="7" key="1">
    <citation type="submission" date="2022-07" db="EMBL/GenBank/DDBJ databases">
        <title>Chromosome-level genome of Muraenolepis orangiensis.</title>
        <authorList>
            <person name="Kim J."/>
        </authorList>
    </citation>
    <scope>NUCLEOTIDE SEQUENCE</scope>
    <source>
        <strain evidence="7">KU_S4_2022</strain>
        <tissue evidence="7">Muscle</tissue>
    </source>
</reference>
<keyword evidence="8" id="KW-1185">Reference proteome</keyword>
<feature type="non-terminal residue" evidence="7">
    <location>
        <position position="150"/>
    </location>
</feature>
<dbReference type="OrthoDB" id="6130531at2759"/>
<evidence type="ECO:0000256" key="1">
    <source>
        <dbReference type="ARBA" id="ARBA00022536"/>
    </source>
</evidence>
<dbReference type="Proteomes" id="UP001148018">
    <property type="component" value="Unassembled WGS sequence"/>
</dbReference>
<name>A0A9Q0EWS7_9TELE</name>